<dbReference type="EMBL" id="BGPR01029671">
    <property type="protein sequence ID" value="GBO01609.1"/>
    <property type="molecule type" value="Genomic_DNA"/>
</dbReference>
<comment type="caution">
    <text evidence="1">The sequence shown here is derived from an EMBL/GenBank/DDBJ whole genome shotgun (WGS) entry which is preliminary data.</text>
</comment>
<evidence type="ECO:0000313" key="1">
    <source>
        <dbReference type="EMBL" id="GBO01609.1"/>
    </source>
</evidence>
<gene>
    <name evidence="1" type="ORF">AVEN_35721_1</name>
</gene>
<organism evidence="1 2">
    <name type="scientific">Araneus ventricosus</name>
    <name type="common">Orbweaver spider</name>
    <name type="synonym">Epeira ventricosa</name>
    <dbReference type="NCBI Taxonomy" id="182803"/>
    <lineage>
        <taxon>Eukaryota</taxon>
        <taxon>Metazoa</taxon>
        <taxon>Ecdysozoa</taxon>
        <taxon>Arthropoda</taxon>
        <taxon>Chelicerata</taxon>
        <taxon>Arachnida</taxon>
        <taxon>Araneae</taxon>
        <taxon>Araneomorphae</taxon>
        <taxon>Entelegynae</taxon>
        <taxon>Araneoidea</taxon>
        <taxon>Araneidae</taxon>
        <taxon>Araneus</taxon>
    </lineage>
</organism>
<keyword evidence="2" id="KW-1185">Reference proteome</keyword>
<protein>
    <submittedName>
        <fullName evidence="1">Uncharacterized protein</fullName>
    </submittedName>
</protein>
<evidence type="ECO:0000313" key="2">
    <source>
        <dbReference type="Proteomes" id="UP000499080"/>
    </source>
</evidence>
<dbReference type="AlphaFoldDB" id="A0A4Y2TLV8"/>
<reference evidence="1 2" key="1">
    <citation type="journal article" date="2019" name="Sci. Rep.">
        <title>Orb-weaving spider Araneus ventricosus genome elucidates the spidroin gene catalogue.</title>
        <authorList>
            <person name="Kono N."/>
            <person name="Nakamura H."/>
            <person name="Ohtoshi R."/>
            <person name="Moran D.A.P."/>
            <person name="Shinohara A."/>
            <person name="Yoshida Y."/>
            <person name="Fujiwara M."/>
            <person name="Mori M."/>
            <person name="Tomita M."/>
            <person name="Arakawa K."/>
        </authorList>
    </citation>
    <scope>NUCLEOTIDE SEQUENCE [LARGE SCALE GENOMIC DNA]</scope>
</reference>
<dbReference type="Proteomes" id="UP000499080">
    <property type="component" value="Unassembled WGS sequence"/>
</dbReference>
<sequence length="95" mass="10965">MITQCHRLNNSGAKYRSGSRLFHYLQRCERKTDNKIELSLLTPLIAAHHPPPKRTANIRDIHQTLIQVPCLTAYTLCVGWLRVQVQNVLQLCMDL</sequence>
<accession>A0A4Y2TLV8</accession>
<name>A0A4Y2TLV8_ARAVE</name>
<proteinExistence type="predicted"/>